<dbReference type="EMBL" id="HBUF01338905">
    <property type="protein sequence ID" value="CAG6699136.1"/>
    <property type="molecule type" value="Transcribed_RNA"/>
</dbReference>
<sequence length="128" mass="15188">MDPSPPPPPNHPYSHLWNPKHAADVRLLRDQQEREKIEQERERLEKLRGAEQAVDKHFEESLRPQRLAQHKQRSAGWNMTPTNTQHQQPQPRVVDDRMRDRYFPPPPPPPFWPCYKIALGLEPKLSRI</sequence>
<protein>
    <submittedName>
        <fullName evidence="2">Uncharacterized protein</fullName>
    </submittedName>
</protein>
<organism evidence="2">
    <name type="scientific">Cacopsylla melanoneura</name>
    <dbReference type="NCBI Taxonomy" id="428564"/>
    <lineage>
        <taxon>Eukaryota</taxon>
        <taxon>Metazoa</taxon>
        <taxon>Ecdysozoa</taxon>
        <taxon>Arthropoda</taxon>
        <taxon>Hexapoda</taxon>
        <taxon>Insecta</taxon>
        <taxon>Pterygota</taxon>
        <taxon>Neoptera</taxon>
        <taxon>Paraneoptera</taxon>
        <taxon>Hemiptera</taxon>
        <taxon>Sternorrhyncha</taxon>
        <taxon>Psylloidea</taxon>
        <taxon>Psyllidae</taxon>
        <taxon>Psyllinae</taxon>
        <taxon>Cacopsylla</taxon>
    </lineage>
</organism>
<name>A0A8D8U6F0_9HEMI</name>
<feature type="compositionally biased region" description="Low complexity" evidence="1">
    <location>
        <begin position="80"/>
        <end position="91"/>
    </location>
</feature>
<feature type="compositionally biased region" description="Basic and acidic residues" evidence="1">
    <location>
        <begin position="48"/>
        <end position="63"/>
    </location>
</feature>
<reference evidence="2" key="1">
    <citation type="submission" date="2021-05" db="EMBL/GenBank/DDBJ databases">
        <authorList>
            <person name="Alioto T."/>
            <person name="Alioto T."/>
            <person name="Gomez Garrido J."/>
        </authorList>
    </citation>
    <scope>NUCLEOTIDE SEQUENCE</scope>
</reference>
<feature type="compositionally biased region" description="Basic and acidic residues" evidence="1">
    <location>
        <begin position="93"/>
        <end position="102"/>
    </location>
</feature>
<evidence type="ECO:0000256" key="1">
    <source>
        <dbReference type="SAM" id="MobiDB-lite"/>
    </source>
</evidence>
<feature type="region of interest" description="Disordered" evidence="1">
    <location>
        <begin position="48"/>
        <end position="106"/>
    </location>
</feature>
<dbReference type="AlphaFoldDB" id="A0A8D8U6F0"/>
<proteinExistence type="predicted"/>
<accession>A0A8D8U6F0</accession>
<evidence type="ECO:0000313" key="2">
    <source>
        <dbReference type="EMBL" id="CAG6699136.1"/>
    </source>
</evidence>